<name>A0A4R8IAY3_9FLAO</name>
<keyword evidence="2" id="KW-1185">Reference proteome</keyword>
<reference evidence="1 2" key="1">
    <citation type="submission" date="2019-03" db="EMBL/GenBank/DDBJ databases">
        <title>Genomic Encyclopedia of Type Strains, Phase III (KMG-III): the genomes of soil and plant-associated and newly described type strains.</title>
        <authorList>
            <person name="Whitman W."/>
        </authorList>
    </citation>
    <scope>NUCLEOTIDE SEQUENCE [LARGE SCALE GENOMIC DNA]</scope>
    <source>
        <strain evidence="1 2">CGMCC 1.12802</strain>
    </source>
</reference>
<dbReference type="EMBL" id="SOEO01000001">
    <property type="protein sequence ID" value="TDX86720.1"/>
    <property type="molecule type" value="Genomic_DNA"/>
</dbReference>
<comment type="caution">
    <text evidence="1">The sequence shown here is derived from an EMBL/GenBank/DDBJ whole genome shotgun (WGS) entry which is preliminary data.</text>
</comment>
<dbReference type="Proteomes" id="UP000295313">
    <property type="component" value="Unassembled WGS sequence"/>
</dbReference>
<evidence type="ECO:0000313" key="1">
    <source>
        <dbReference type="EMBL" id="TDX86720.1"/>
    </source>
</evidence>
<gene>
    <name evidence="1" type="ORF">B0I22_0869</name>
</gene>
<organism evidence="1 2">
    <name type="scientific">Epilithonimonas xixisoli</name>
    <dbReference type="NCBI Taxonomy" id="1476462"/>
    <lineage>
        <taxon>Bacteria</taxon>
        <taxon>Pseudomonadati</taxon>
        <taxon>Bacteroidota</taxon>
        <taxon>Flavobacteriia</taxon>
        <taxon>Flavobacteriales</taxon>
        <taxon>Weeksellaceae</taxon>
        <taxon>Chryseobacterium group</taxon>
        <taxon>Epilithonimonas</taxon>
    </lineage>
</organism>
<accession>A0A4R8IAY3</accession>
<evidence type="ECO:0000313" key="2">
    <source>
        <dbReference type="Proteomes" id="UP000295313"/>
    </source>
</evidence>
<protein>
    <submittedName>
        <fullName evidence="1">Uncharacterized protein</fullName>
    </submittedName>
</protein>
<dbReference type="AlphaFoldDB" id="A0A4R8IAY3"/>
<sequence>MFETSTNISVFLRFLIKKDDKKNIPVINFIL</sequence>
<proteinExistence type="predicted"/>